<dbReference type="PANTHER" id="PTHR47495">
    <property type="entry name" value="ALDEHYDE DEHYDROGENASE"/>
    <property type="match status" value="1"/>
</dbReference>
<dbReference type="AlphaFoldDB" id="A0A1A7BLP0"/>
<dbReference type="InterPro" id="IPR008274">
    <property type="entry name" value="AldOxase/xan_DH_MoCoBD1"/>
</dbReference>
<sequence length="793" mass="84994">MLMRDLGIIPAQKADAAGEGPSPYVNLSRRAFVGGAGLFVLGVTLAGCSTYVEPEIDADAFDLPEPGASPLTEVRGGDATPALWIAIDRDGAVKITCHRSEMGQQVWTSMAQIVADELEADWDKVEIIQAEGHERYGDQNTDGSRSVRFNFHRLRVAGAAMRQMLVAAAALYWKLPVEQCSAKGGLVSNTQNDETLSYGNLAELAGKLEIPAEADITLKTPKEWRYINAEIPSLTVPRIVRGEGTFGIDVQRPGMVYAVVARPPQLFGRVSSFDDAKTLEVPGVLKTVRLPDARPPALFQPLGGVAVVARDTWAAIEGRRALEIAWAAGPNAGYDSDAFAEQLKATARASGKVRRARGDVPAALAAAKKRVSAEYYAPHLGQTPMEPPSATAEWDGDRLECWACVQDPQSTRATLAEALGIDKENIKVTPTWLGGAFGRKSKPDFVVEAALIARDVGKPVKVTWTREDDIRHGYFHSVSAQYCEGGLDADGKCTAWLHRTVFPPISSTFDNTVAEPSDGEMGMGASDVPFAMPNLRVESGNAKGHVRIGWLRSVANIYHAFAVQSFAAELAHAAGRDQKDYLLELIGPPRKIDPETEGAKYGNYGASLEEYPIDTGRLRNVLEKAAAMAEWGRKLPAGRGLGIAVHRSFLSYIATVVEVAVKPDGSLSIPGVWLAVDAGTVINPRHVRAQMEGGTIYALSNALYGAITAKDGAIVQDNFPSWRLMRMREAPRAFEVEIVASDAPPGGVGEPASPPAAPALANAIFAATGHRMRTLPLIGAEGSKLKLPTKQSA</sequence>
<dbReference type="Gene3D" id="3.30.365.10">
    <property type="entry name" value="Aldehyde oxidase/xanthine dehydrogenase, molybdopterin binding domain"/>
    <property type="match status" value="3"/>
</dbReference>
<dbReference type="SUPFAM" id="SSF56003">
    <property type="entry name" value="Molybdenum cofactor-binding domain"/>
    <property type="match status" value="2"/>
</dbReference>
<dbReference type="RefSeq" id="WP_232305221.1">
    <property type="nucleotide sequence ID" value="NZ_LZYB01000001.1"/>
</dbReference>
<feature type="domain" description="Aldehyde oxidase/xanthine dehydrogenase a/b hammerhead" evidence="1">
    <location>
        <begin position="241"/>
        <end position="330"/>
    </location>
</feature>
<dbReference type="InterPro" id="IPR006311">
    <property type="entry name" value="TAT_signal"/>
</dbReference>
<name>A0A1A7BLP0_9SPHN</name>
<organism evidence="2 3">
    <name type="scientific">Erythrobacter dokdonensis DSW-74</name>
    <dbReference type="NCBI Taxonomy" id="1300349"/>
    <lineage>
        <taxon>Bacteria</taxon>
        <taxon>Pseudomonadati</taxon>
        <taxon>Pseudomonadota</taxon>
        <taxon>Alphaproteobacteria</taxon>
        <taxon>Sphingomonadales</taxon>
        <taxon>Erythrobacteraceae</taxon>
        <taxon>Erythrobacter/Porphyrobacter group</taxon>
        <taxon>Erythrobacter</taxon>
    </lineage>
</organism>
<dbReference type="PATRIC" id="fig|1300349.4.peg.525"/>
<accession>A0A1A7BLP0</accession>
<dbReference type="SMART" id="SM01008">
    <property type="entry name" value="Ald_Xan_dh_C"/>
    <property type="match status" value="1"/>
</dbReference>
<evidence type="ECO:0000313" key="3">
    <source>
        <dbReference type="Proteomes" id="UP000092484"/>
    </source>
</evidence>
<gene>
    <name evidence="2" type="ORF">I603_0528</name>
</gene>
<dbReference type="Gene3D" id="3.90.1170.50">
    <property type="entry name" value="Aldehyde oxidase/xanthine dehydrogenase, a/b hammerhead"/>
    <property type="match status" value="1"/>
</dbReference>
<dbReference type="InterPro" id="IPR000674">
    <property type="entry name" value="Ald_Oxase/Xan_DH_a/b"/>
</dbReference>
<dbReference type="Pfam" id="PF20256">
    <property type="entry name" value="MoCoBD_2"/>
    <property type="match status" value="2"/>
</dbReference>
<comment type="caution">
    <text evidence="2">The sequence shown here is derived from an EMBL/GenBank/DDBJ whole genome shotgun (WGS) entry which is preliminary data.</text>
</comment>
<dbReference type="STRING" id="1300349.I603_0528"/>
<dbReference type="InterPro" id="IPR037165">
    <property type="entry name" value="AldOxase/xan_DH_Mopterin-bd_sf"/>
</dbReference>
<reference evidence="2 3" key="1">
    <citation type="submission" date="2016-06" db="EMBL/GenBank/DDBJ databases">
        <title>Genome sequence of Porphyrobacter dokdonensis DSW-74.</title>
        <authorList>
            <person name="Kim J.F."/>
            <person name="Song J.Y."/>
        </authorList>
    </citation>
    <scope>NUCLEOTIDE SEQUENCE [LARGE SCALE GENOMIC DNA]</scope>
    <source>
        <strain evidence="2 3">DSW-74</strain>
    </source>
</reference>
<dbReference type="InterPro" id="IPR052516">
    <property type="entry name" value="N-heterocyclic_Hydroxylase"/>
</dbReference>
<evidence type="ECO:0000259" key="1">
    <source>
        <dbReference type="SMART" id="SM01008"/>
    </source>
</evidence>
<proteinExistence type="predicted"/>
<dbReference type="Proteomes" id="UP000092484">
    <property type="component" value="Unassembled WGS sequence"/>
</dbReference>
<keyword evidence="3" id="KW-1185">Reference proteome</keyword>
<dbReference type="EMBL" id="LZYB01000001">
    <property type="protein sequence ID" value="OBV12397.1"/>
    <property type="molecule type" value="Genomic_DNA"/>
</dbReference>
<protein>
    <submittedName>
        <fullName evidence="2">Twin-arginine translocation pathway signal</fullName>
    </submittedName>
</protein>
<dbReference type="PROSITE" id="PS51318">
    <property type="entry name" value="TAT"/>
    <property type="match status" value="1"/>
</dbReference>
<dbReference type="GO" id="GO:0016491">
    <property type="term" value="F:oxidoreductase activity"/>
    <property type="evidence" value="ECO:0007669"/>
    <property type="project" value="InterPro"/>
</dbReference>
<dbReference type="InterPro" id="IPR046867">
    <property type="entry name" value="AldOxase/xan_DH_MoCoBD2"/>
</dbReference>
<dbReference type="Pfam" id="PF02738">
    <property type="entry name" value="MoCoBD_1"/>
    <property type="match status" value="1"/>
</dbReference>
<dbReference type="InterPro" id="IPR012368">
    <property type="entry name" value="OxRdtase_Mopterin-bd_su_IorB"/>
</dbReference>
<dbReference type="PIRSF" id="PIRSF036389">
    <property type="entry name" value="IOR_B"/>
    <property type="match status" value="1"/>
</dbReference>
<dbReference type="PANTHER" id="PTHR47495:SF3">
    <property type="entry name" value="BLR6219 PROTEIN"/>
    <property type="match status" value="1"/>
</dbReference>
<evidence type="ECO:0000313" key="2">
    <source>
        <dbReference type="EMBL" id="OBV12397.1"/>
    </source>
</evidence>